<sequence>MKYVLLVVGDEQQWAEAGPEERAAVYERWGAYDAFLTGRGAGLGGHELAHSSSATTIRKNGDQVLISDGPYAETVEQISGYMVVEAGSLEEAIELATPMPSDVVIRGVPA</sequence>
<evidence type="ECO:0000259" key="2">
    <source>
        <dbReference type="Pfam" id="PF03795"/>
    </source>
</evidence>
<dbReference type="PANTHER" id="PTHR35174">
    <property type="entry name" value="BLL7171 PROTEIN-RELATED"/>
    <property type="match status" value="1"/>
</dbReference>
<comment type="caution">
    <text evidence="3">The sequence shown here is derived from an EMBL/GenBank/DDBJ whole genome shotgun (WGS) entry which is preliminary data.</text>
</comment>
<dbReference type="InterPro" id="IPR005545">
    <property type="entry name" value="YCII"/>
</dbReference>
<keyword evidence="4" id="KW-1185">Reference proteome</keyword>
<protein>
    <submittedName>
        <fullName evidence="3">YciI family protein</fullName>
    </submittedName>
</protein>
<dbReference type="EMBL" id="JBITGY010000012">
    <property type="protein sequence ID" value="MFI6503792.1"/>
    <property type="molecule type" value="Genomic_DNA"/>
</dbReference>
<accession>A0ABW7Z793</accession>
<dbReference type="Gene3D" id="3.30.70.1060">
    <property type="entry name" value="Dimeric alpha+beta barrel"/>
    <property type="match status" value="1"/>
</dbReference>
<feature type="domain" description="YCII-related" evidence="2">
    <location>
        <begin position="1"/>
        <end position="100"/>
    </location>
</feature>
<reference evidence="3 4" key="1">
    <citation type="submission" date="2024-10" db="EMBL/GenBank/DDBJ databases">
        <title>The Natural Products Discovery Center: Release of the First 8490 Sequenced Strains for Exploring Actinobacteria Biosynthetic Diversity.</title>
        <authorList>
            <person name="Kalkreuter E."/>
            <person name="Kautsar S.A."/>
            <person name="Yang D."/>
            <person name="Bader C.D."/>
            <person name="Teijaro C.N."/>
            <person name="Fluegel L."/>
            <person name="Davis C.M."/>
            <person name="Simpson J.R."/>
            <person name="Lauterbach L."/>
            <person name="Steele A.D."/>
            <person name="Gui C."/>
            <person name="Meng S."/>
            <person name="Li G."/>
            <person name="Viehrig K."/>
            <person name="Ye F."/>
            <person name="Su P."/>
            <person name="Kiefer A.F."/>
            <person name="Nichols A."/>
            <person name="Cepeda A.J."/>
            <person name="Yan W."/>
            <person name="Fan B."/>
            <person name="Jiang Y."/>
            <person name="Adhikari A."/>
            <person name="Zheng C.-J."/>
            <person name="Schuster L."/>
            <person name="Cowan T.M."/>
            <person name="Smanski M.J."/>
            <person name="Chevrette M.G."/>
            <person name="De Carvalho L.P.S."/>
            <person name="Shen B."/>
        </authorList>
    </citation>
    <scope>NUCLEOTIDE SEQUENCE [LARGE SCALE GENOMIC DNA]</scope>
    <source>
        <strain evidence="3 4">NPDC050545</strain>
    </source>
</reference>
<dbReference type="SUPFAM" id="SSF54909">
    <property type="entry name" value="Dimeric alpha+beta barrel"/>
    <property type="match status" value="1"/>
</dbReference>
<evidence type="ECO:0000313" key="4">
    <source>
        <dbReference type="Proteomes" id="UP001612741"/>
    </source>
</evidence>
<dbReference type="RefSeq" id="WP_397089548.1">
    <property type="nucleotide sequence ID" value="NZ_JBITGY010000012.1"/>
</dbReference>
<gene>
    <name evidence="3" type="ORF">ACIBG2_40850</name>
</gene>
<name>A0ABW7Z793_9ACTN</name>
<dbReference type="Proteomes" id="UP001612741">
    <property type="component" value="Unassembled WGS sequence"/>
</dbReference>
<dbReference type="Pfam" id="PF03795">
    <property type="entry name" value="YCII"/>
    <property type="match status" value="1"/>
</dbReference>
<organism evidence="3 4">
    <name type="scientific">Nonomuraea typhae</name>
    <dbReference type="NCBI Taxonomy" id="2603600"/>
    <lineage>
        <taxon>Bacteria</taxon>
        <taxon>Bacillati</taxon>
        <taxon>Actinomycetota</taxon>
        <taxon>Actinomycetes</taxon>
        <taxon>Streptosporangiales</taxon>
        <taxon>Streptosporangiaceae</taxon>
        <taxon>Nonomuraea</taxon>
    </lineage>
</organism>
<proteinExistence type="inferred from homology"/>
<dbReference type="PANTHER" id="PTHR35174:SF3">
    <property type="entry name" value="BLL7171 PROTEIN"/>
    <property type="match status" value="1"/>
</dbReference>
<dbReference type="InterPro" id="IPR011008">
    <property type="entry name" value="Dimeric_a/b-barrel"/>
</dbReference>
<evidence type="ECO:0000256" key="1">
    <source>
        <dbReference type="ARBA" id="ARBA00007689"/>
    </source>
</evidence>
<evidence type="ECO:0000313" key="3">
    <source>
        <dbReference type="EMBL" id="MFI6503792.1"/>
    </source>
</evidence>
<comment type="similarity">
    <text evidence="1">Belongs to the YciI family.</text>
</comment>